<dbReference type="PANTHER" id="PTHR30011:SF32">
    <property type="entry name" value="CONSERVED PROTEIN"/>
    <property type="match status" value="1"/>
</dbReference>
<organism evidence="2 3">
    <name type="scientific">Actinophytocola xinjiangensis</name>
    <dbReference type="NCBI Taxonomy" id="485602"/>
    <lineage>
        <taxon>Bacteria</taxon>
        <taxon>Bacillati</taxon>
        <taxon>Actinomycetota</taxon>
        <taxon>Actinomycetes</taxon>
        <taxon>Pseudonocardiales</taxon>
        <taxon>Pseudonocardiaceae</taxon>
    </lineage>
</organism>
<name>A0A7Z1AZ55_9PSEU</name>
<evidence type="ECO:0000313" key="2">
    <source>
        <dbReference type="EMBL" id="OLF12757.1"/>
    </source>
</evidence>
<evidence type="ECO:0000259" key="1">
    <source>
        <dbReference type="Pfam" id="PF00296"/>
    </source>
</evidence>
<dbReference type="Gene3D" id="3.20.20.30">
    <property type="entry name" value="Luciferase-like domain"/>
    <property type="match status" value="1"/>
</dbReference>
<feature type="domain" description="Luciferase-like" evidence="1">
    <location>
        <begin position="14"/>
        <end position="248"/>
    </location>
</feature>
<protein>
    <recommendedName>
        <fullName evidence="1">Luciferase-like domain-containing protein</fullName>
    </recommendedName>
</protein>
<evidence type="ECO:0000313" key="3">
    <source>
        <dbReference type="Proteomes" id="UP000185696"/>
    </source>
</evidence>
<dbReference type="SUPFAM" id="SSF51679">
    <property type="entry name" value="Bacterial luciferase-like"/>
    <property type="match status" value="1"/>
</dbReference>
<dbReference type="InterPro" id="IPR036661">
    <property type="entry name" value="Luciferase-like_sf"/>
</dbReference>
<dbReference type="RefSeq" id="WP_075131665.1">
    <property type="nucleotide sequence ID" value="NZ_MSIF01000002.1"/>
</dbReference>
<dbReference type="OrthoDB" id="5723200at2"/>
<dbReference type="EMBL" id="MSIF01000002">
    <property type="protein sequence ID" value="OLF12757.1"/>
    <property type="molecule type" value="Genomic_DNA"/>
</dbReference>
<comment type="caution">
    <text evidence="2">The sequence shown here is derived from an EMBL/GenBank/DDBJ whole genome shotgun (WGS) entry which is preliminary data.</text>
</comment>
<dbReference type="InterPro" id="IPR051260">
    <property type="entry name" value="Diverse_substr_monoxygenases"/>
</dbReference>
<reference evidence="2 3" key="1">
    <citation type="submission" date="2016-12" db="EMBL/GenBank/DDBJ databases">
        <title>The draft genome sequence of Actinophytocola xinjiangensis.</title>
        <authorList>
            <person name="Wang W."/>
            <person name="Yuan L."/>
        </authorList>
    </citation>
    <scope>NUCLEOTIDE SEQUENCE [LARGE SCALE GENOMIC DNA]</scope>
    <source>
        <strain evidence="2 3">CGMCC 4.4663</strain>
    </source>
</reference>
<gene>
    <name evidence="2" type="ORF">BLA60_05625</name>
</gene>
<dbReference type="AlphaFoldDB" id="A0A7Z1AZ55"/>
<proteinExistence type="predicted"/>
<keyword evidence="3" id="KW-1185">Reference proteome</keyword>
<dbReference type="Pfam" id="PF00296">
    <property type="entry name" value="Bac_luciferase"/>
    <property type="match status" value="1"/>
</dbReference>
<dbReference type="GO" id="GO:0016705">
    <property type="term" value="F:oxidoreductase activity, acting on paired donors, with incorporation or reduction of molecular oxygen"/>
    <property type="evidence" value="ECO:0007669"/>
    <property type="project" value="InterPro"/>
</dbReference>
<dbReference type="InterPro" id="IPR011251">
    <property type="entry name" value="Luciferase-like_dom"/>
</dbReference>
<accession>A0A7Z1AZ55</accession>
<dbReference type="PANTHER" id="PTHR30011">
    <property type="entry name" value="ALKANESULFONATE MONOOXYGENASE-RELATED"/>
    <property type="match status" value="1"/>
</dbReference>
<dbReference type="Proteomes" id="UP000185696">
    <property type="component" value="Unassembled WGS sequence"/>
</dbReference>
<sequence>MDIGIGLPSTIPGFTGAEVVEWSRRAEAEGFSSLAVLDRLVYGNGDPLTVLAAAASVTVRIGLATTVLVAPYRPSATLLAKQAATVDHLSGGRLTLGLGVGGRADDFEATGASYHDRGQRFPALVKEMRAAWSSPEIGPAQPSIPILLGARADPAIHRVGELADGWIATGGRADMFSALAPKVHESWAAHARPGSPRMTAIAYFALGAQGADDAREHLLDYYDFLGEFARFTAANALTTPEAVRDAVDAFTAAGCDELVLHPCSANPDQVTLLAKALS</sequence>